<reference evidence="3 4" key="1">
    <citation type="journal article" date="2023" name="bioRxiv">
        <title>High-quality genome assemblies of four members of thePodospora anserinaspecies complex.</title>
        <authorList>
            <person name="Ament-Velasquez S.L."/>
            <person name="Vogan A.A."/>
            <person name="Wallerman O."/>
            <person name="Hartmann F."/>
            <person name="Gautier V."/>
            <person name="Silar P."/>
            <person name="Giraud T."/>
            <person name="Johannesson H."/>
        </authorList>
    </citation>
    <scope>NUCLEOTIDE SEQUENCE [LARGE SCALE GENOMIC DNA]</scope>
    <source>
        <strain evidence="3 4">CBS 112042</strain>
    </source>
</reference>
<dbReference type="Proteomes" id="UP001322138">
    <property type="component" value="Unassembled WGS sequence"/>
</dbReference>
<protein>
    <submittedName>
        <fullName evidence="3">Uncharacterized protein</fullName>
    </submittedName>
</protein>
<evidence type="ECO:0000256" key="1">
    <source>
        <dbReference type="SAM" id="MobiDB-lite"/>
    </source>
</evidence>
<accession>A0ABR0FNK8</accession>
<evidence type="ECO:0000313" key="4">
    <source>
        <dbReference type="Proteomes" id="UP001322138"/>
    </source>
</evidence>
<keyword evidence="2" id="KW-0812">Transmembrane</keyword>
<proteinExistence type="predicted"/>
<evidence type="ECO:0000256" key="2">
    <source>
        <dbReference type="SAM" id="Phobius"/>
    </source>
</evidence>
<dbReference type="EMBL" id="JAFFGZ010000005">
    <property type="protein sequence ID" value="KAK4644570.1"/>
    <property type="molecule type" value="Genomic_DNA"/>
</dbReference>
<name>A0ABR0FNK8_9PEZI</name>
<gene>
    <name evidence="3" type="ORF">QC761_0054120</name>
</gene>
<dbReference type="RefSeq" id="XP_062733546.1">
    <property type="nucleotide sequence ID" value="XM_062872510.1"/>
</dbReference>
<feature type="region of interest" description="Disordered" evidence="1">
    <location>
        <begin position="75"/>
        <end position="97"/>
    </location>
</feature>
<evidence type="ECO:0000313" key="3">
    <source>
        <dbReference type="EMBL" id="KAK4644570.1"/>
    </source>
</evidence>
<keyword evidence="2" id="KW-0472">Membrane</keyword>
<organism evidence="3 4">
    <name type="scientific">Podospora bellae-mahoneyi</name>
    <dbReference type="NCBI Taxonomy" id="2093777"/>
    <lineage>
        <taxon>Eukaryota</taxon>
        <taxon>Fungi</taxon>
        <taxon>Dikarya</taxon>
        <taxon>Ascomycota</taxon>
        <taxon>Pezizomycotina</taxon>
        <taxon>Sordariomycetes</taxon>
        <taxon>Sordariomycetidae</taxon>
        <taxon>Sordariales</taxon>
        <taxon>Podosporaceae</taxon>
        <taxon>Podospora</taxon>
    </lineage>
</organism>
<dbReference type="GeneID" id="87891708"/>
<comment type="caution">
    <text evidence="3">The sequence shown here is derived from an EMBL/GenBank/DDBJ whole genome shotgun (WGS) entry which is preliminary data.</text>
</comment>
<feature type="transmembrane region" description="Helical" evidence="2">
    <location>
        <begin position="125"/>
        <end position="144"/>
    </location>
</feature>
<sequence length="160" mass="17223">MTFLGEVNPELQADVGGTVGVLAGHLGVHDAFAGGHELEVARVEGAAVAGEVFVVHAAGEEVIVSWPRWGWSGKPAPGETEKWSSMRKGLRERREGVPMERRTVAPAPSDCCFARRVLRMRRGRVMRDIVASWAGVMTVVVVVGGGEDMSDEGVAEVRFK</sequence>
<keyword evidence="2" id="KW-1133">Transmembrane helix</keyword>
<keyword evidence="4" id="KW-1185">Reference proteome</keyword>